<feature type="compositionally biased region" description="Low complexity" evidence="5">
    <location>
        <begin position="195"/>
        <end position="212"/>
    </location>
</feature>
<sequence>MAPLPGILILTTLLLSSAVQADDRIPILGLGFLVDLSSFTIEHGDMIYGYAGLANATETSSTSSGTSSSITSLETSSSNETSAKTTSPTVSSQTGSTDAACATSSSGSSDDSASGGSSSTDSSSTAVGAGVGVSLGVALAGALAWGFWERRKRLQERRQVAGRMPGGGPTEPKLMYAGYSNVPRAPYPPQPPQAYSPQPYYSPQPSYSPQAAHMQPQVPRELPHQGHGAVELMDNPRQY</sequence>
<reference evidence="8 9" key="1">
    <citation type="submission" date="2015-09" db="EMBL/GenBank/DDBJ databases">
        <title>Host preference determinants of Valsa canker pathogens revealed by comparative genomics.</title>
        <authorList>
            <person name="Yin Z."/>
            <person name="Huang L."/>
        </authorList>
    </citation>
    <scope>NUCLEOTIDE SEQUENCE [LARGE SCALE GENOMIC DNA]</scope>
    <source>
        <strain evidence="8 9">03-1</strain>
    </source>
</reference>
<dbReference type="PANTHER" id="PTHR15549:SF26">
    <property type="entry name" value="AXIAL BUDDING PATTERN PROTEIN 2-RELATED"/>
    <property type="match status" value="1"/>
</dbReference>
<feature type="region of interest" description="Disordered" evidence="5">
    <location>
        <begin position="158"/>
        <end position="239"/>
    </location>
</feature>
<keyword evidence="2 6" id="KW-0812">Transmembrane</keyword>
<evidence type="ECO:0000313" key="9">
    <source>
        <dbReference type="Proteomes" id="UP000283895"/>
    </source>
</evidence>
<feature type="compositionally biased region" description="Polar residues" evidence="5">
    <location>
        <begin position="83"/>
        <end position="93"/>
    </location>
</feature>
<comment type="subcellular location">
    <subcellularLocation>
        <location evidence="1">Membrane</location>
        <topology evidence="1">Single-pass membrane protein</topology>
    </subcellularLocation>
</comment>
<evidence type="ECO:0000256" key="5">
    <source>
        <dbReference type="SAM" id="MobiDB-lite"/>
    </source>
</evidence>
<evidence type="ECO:0000256" key="2">
    <source>
        <dbReference type="ARBA" id="ARBA00022692"/>
    </source>
</evidence>
<dbReference type="Proteomes" id="UP000283895">
    <property type="component" value="Unassembled WGS sequence"/>
</dbReference>
<keyword evidence="7" id="KW-0732">Signal</keyword>
<keyword evidence="4 6" id="KW-0472">Membrane</keyword>
<keyword evidence="3 6" id="KW-1133">Transmembrane helix</keyword>
<name>A0A423VU33_9PEZI</name>
<proteinExistence type="predicted"/>
<evidence type="ECO:0000256" key="4">
    <source>
        <dbReference type="ARBA" id="ARBA00023136"/>
    </source>
</evidence>
<feature type="region of interest" description="Disordered" evidence="5">
    <location>
        <begin position="60"/>
        <end position="126"/>
    </location>
</feature>
<feature type="signal peptide" evidence="7">
    <location>
        <begin position="1"/>
        <end position="21"/>
    </location>
</feature>
<feature type="compositionally biased region" description="Low complexity" evidence="5">
    <location>
        <begin position="60"/>
        <end position="82"/>
    </location>
</feature>
<evidence type="ECO:0008006" key="10">
    <source>
        <dbReference type="Google" id="ProtNLM"/>
    </source>
</evidence>
<gene>
    <name evidence="8" type="ORF">VMCG_08200</name>
</gene>
<accession>A0A423VU33</accession>
<dbReference type="GO" id="GO:0071944">
    <property type="term" value="C:cell periphery"/>
    <property type="evidence" value="ECO:0007669"/>
    <property type="project" value="UniProtKB-ARBA"/>
</dbReference>
<evidence type="ECO:0000313" key="8">
    <source>
        <dbReference type="EMBL" id="ROV94583.1"/>
    </source>
</evidence>
<evidence type="ECO:0000256" key="3">
    <source>
        <dbReference type="ARBA" id="ARBA00022989"/>
    </source>
</evidence>
<evidence type="ECO:0000256" key="7">
    <source>
        <dbReference type="SAM" id="SignalP"/>
    </source>
</evidence>
<feature type="chain" id="PRO_5019313159" description="Mid2 domain-containing protein" evidence="7">
    <location>
        <begin position="22"/>
        <end position="239"/>
    </location>
</feature>
<protein>
    <recommendedName>
        <fullName evidence="10">Mid2 domain-containing protein</fullName>
    </recommendedName>
</protein>
<keyword evidence="9" id="KW-1185">Reference proteome</keyword>
<dbReference type="GO" id="GO:0016020">
    <property type="term" value="C:membrane"/>
    <property type="evidence" value="ECO:0007669"/>
    <property type="project" value="UniProtKB-SubCell"/>
</dbReference>
<feature type="compositionally biased region" description="Low complexity" evidence="5">
    <location>
        <begin position="94"/>
        <end position="126"/>
    </location>
</feature>
<dbReference type="PANTHER" id="PTHR15549">
    <property type="entry name" value="PAIRED IMMUNOGLOBULIN-LIKE TYPE 2 RECEPTOR"/>
    <property type="match status" value="1"/>
</dbReference>
<evidence type="ECO:0000256" key="1">
    <source>
        <dbReference type="ARBA" id="ARBA00004167"/>
    </source>
</evidence>
<feature type="transmembrane region" description="Helical" evidence="6">
    <location>
        <begin position="126"/>
        <end position="148"/>
    </location>
</feature>
<organism evidence="8 9">
    <name type="scientific">Cytospora schulzeri</name>
    <dbReference type="NCBI Taxonomy" id="448051"/>
    <lineage>
        <taxon>Eukaryota</taxon>
        <taxon>Fungi</taxon>
        <taxon>Dikarya</taxon>
        <taxon>Ascomycota</taxon>
        <taxon>Pezizomycotina</taxon>
        <taxon>Sordariomycetes</taxon>
        <taxon>Sordariomycetidae</taxon>
        <taxon>Diaporthales</taxon>
        <taxon>Cytosporaceae</taxon>
        <taxon>Cytospora</taxon>
    </lineage>
</organism>
<dbReference type="EMBL" id="LKEA01000040">
    <property type="protein sequence ID" value="ROV94583.1"/>
    <property type="molecule type" value="Genomic_DNA"/>
</dbReference>
<comment type="caution">
    <text evidence="8">The sequence shown here is derived from an EMBL/GenBank/DDBJ whole genome shotgun (WGS) entry which is preliminary data.</text>
</comment>
<feature type="compositionally biased region" description="Pro residues" evidence="5">
    <location>
        <begin position="185"/>
        <end position="194"/>
    </location>
</feature>
<evidence type="ECO:0000256" key="6">
    <source>
        <dbReference type="SAM" id="Phobius"/>
    </source>
</evidence>
<dbReference type="AlphaFoldDB" id="A0A423VU33"/>
<dbReference type="InterPro" id="IPR051694">
    <property type="entry name" value="Immunoregulatory_rcpt-like"/>
</dbReference>